<dbReference type="Gene3D" id="2.170.140.10">
    <property type="entry name" value="Chitin binding domain"/>
    <property type="match status" value="1"/>
</dbReference>
<dbReference type="GO" id="GO:0005576">
    <property type="term" value="C:extracellular region"/>
    <property type="evidence" value="ECO:0007669"/>
    <property type="project" value="InterPro"/>
</dbReference>
<comment type="caution">
    <text evidence="3">The sequence shown here is derived from an EMBL/GenBank/DDBJ whole genome shotgun (WGS) entry which is preliminary data.</text>
</comment>
<feature type="chain" id="PRO_5043841955" description="Chitin-binding type-2 domain-containing protein" evidence="1">
    <location>
        <begin position="18"/>
        <end position="302"/>
    </location>
</feature>
<dbReference type="GO" id="GO:0008061">
    <property type="term" value="F:chitin binding"/>
    <property type="evidence" value="ECO:0007669"/>
    <property type="project" value="InterPro"/>
</dbReference>
<evidence type="ECO:0000313" key="3">
    <source>
        <dbReference type="EMBL" id="CAL1529539.1"/>
    </source>
</evidence>
<feature type="signal peptide" evidence="1">
    <location>
        <begin position="1"/>
        <end position="17"/>
    </location>
</feature>
<sequence length="302" mass="33597">MSPKFLISAIIVGLVAAEWVDNVPNRCPQPTDSNPNPPAFLYAHPEDCQRFITCAHGLPTVMSCAPKTRFSDVFQTCVGEGTHYDTCTRDNAVRECSRGATLIGHPQICQRYYNCSDTAQRRERSFLGAYEVECTYPDLFDIVEKRCKPFKEAYCGPYRVPGIGPCDYVNNLCGGAHCEPCGSRLSSCVDQPNGFNAHSGRQWSPYYVKCDSGRTVEFNLFCPKHFTGTQAIFHPINRECVSLWEIPRSTGFGLAPSCDGKTDGKYRVEERADVYYSCPGAQVSYCRSGSAFDLISQQCTVQ</sequence>
<dbReference type="Pfam" id="PF01607">
    <property type="entry name" value="CBM_14"/>
    <property type="match status" value="1"/>
</dbReference>
<dbReference type="Proteomes" id="UP001497497">
    <property type="component" value="Unassembled WGS sequence"/>
</dbReference>
<feature type="domain" description="Chitin-binding type-2" evidence="2">
    <location>
        <begin position="24"/>
        <end position="89"/>
    </location>
</feature>
<dbReference type="InterPro" id="IPR002557">
    <property type="entry name" value="Chitin-bd_dom"/>
</dbReference>
<dbReference type="PROSITE" id="PS50940">
    <property type="entry name" value="CHIT_BIND_II"/>
    <property type="match status" value="2"/>
</dbReference>
<organism evidence="3 4">
    <name type="scientific">Lymnaea stagnalis</name>
    <name type="common">Great pond snail</name>
    <name type="synonym">Helix stagnalis</name>
    <dbReference type="NCBI Taxonomy" id="6523"/>
    <lineage>
        <taxon>Eukaryota</taxon>
        <taxon>Metazoa</taxon>
        <taxon>Spiralia</taxon>
        <taxon>Lophotrochozoa</taxon>
        <taxon>Mollusca</taxon>
        <taxon>Gastropoda</taxon>
        <taxon>Heterobranchia</taxon>
        <taxon>Euthyneura</taxon>
        <taxon>Panpulmonata</taxon>
        <taxon>Hygrophila</taxon>
        <taxon>Lymnaeoidea</taxon>
        <taxon>Lymnaeidae</taxon>
        <taxon>Lymnaea</taxon>
    </lineage>
</organism>
<accession>A0AAV2HAM9</accession>
<evidence type="ECO:0000256" key="1">
    <source>
        <dbReference type="SAM" id="SignalP"/>
    </source>
</evidence>
<gene>
    <name evidence="3" type="ORF">GSLYS_00003694001</name>
</gene>
<reference evidence="3 4" key="1">
    <citation type="submission" date="2024-04" db="EMBL/GenBank/DDBJ databases">
        <authorList>
            <consortium name="Genoscope - CEA"/>
            <person name="William W."/>
        </authorList>
    </citation>
    <scope>NUCLEOTIDE SEQUENCE [LARGE SCALE GENOMIC DNA]</scope>
</reference>
<dbReference type="AlphaFoldDB" id="A0AAV2HAM9"/>
<dbReference type="InterPro" id="IPR036508">
    <property type="entry name" value="Chitin-bd_dom_sf"/>
</dbReference>
<proteinExistence type="predicted"/>
<evidence type="ECO:0000313" key="4">
    <source>
        <dbReference type="Proteomes" id="UP001497497"/>
    </source>
</evidence>
<dbReference type="SUPFAM" id="SSF57625">
    <property type="entry name" value="Invertebrate chitin-binding proteins"/>
    <property type="match status" value="1"/>
</dbReference>
<protein>
    <recommendedName>
        <fullName evidence="2">Chitin-binding type-2 domain-containing protein</fullName>
    </recommendedName>
</protein>
<keyword evidence="4" id="KW-1185">Reference proteome</keyword>
<evidence type="ECO:0000259" key="2">
    <source>
        <dbReference type="PROSITE" id="PS50940"/>
    </source>
</evidence>
<name>A0AAV2HAM9_LYMST</name>
<keyword evidence="1" id="KW-0732">Signal</keyword>
<dbReference type="EMBL" id="CAXITT010000050">
    <property type="protein sequence ID" value="CAL1529539.1"/>
    <property type="molecule type" value="Genomic_DNA"/>
</dbReference>
<feature type="domain" description="Chitin-binding type-2" evidence="2">
    <location>
        <begin position="93"/>
        <end position="157"/>
    </location>
</feature>
<dbReference type="SMART" id="SM00494">
    <property type="entry name" value="ChtBD2"/>
    <property type="match status" value="2"/>
</dbReference>